<dbReference type="EC" id="1.8.4.11" evidence="2"/>
<dbReference type="InterPro" id="IPR036509">
    <property type="entry name" value="Met_Sox_Rdtase_MsrA_sf"/>
</dbReference>
<comment type="catalytic activity">
    <reaction evidence="7">
        <text>[thioredoxin]-disulfide + L-methionine + H2O = L-methionine (S)-S-oxide + [thioredoxin]-dithiol</text>
        <dbReference type="Rhea" id="RHEA:19993"/>
        <dbReference type="Rhea" id="RHEA-COMP:10698"/>
        <dbReference type="Rhea" id="RHEA-COMP:10700"/>
        <dbReference type="ChEBI" id="CHEBI:15377"/>
        <dbReference type="ChEBI" id="CHEBI:29950"/>
        <dbReference type="ChEBI" id="CHEBI:50058"/>
        <dbReference type="ChEBI" id="CHEBI:57844"/>
        <dbReference type="ChEBI" id="CHEBI:58772"/>
        <dbReference type="EC" id="1.8.4.11"/>
    </reaction>
</comment>
<reference evidence="12" key="1">
    <citation type="submission" date="2025-08" db="UniProtKB">
        <authorList>
            <consortium name="RefSeq"/>
        </authorList>
    </citation>
    <scope>IDENTIFICATION</scope>
    <source>
        <tissue evidence="12">Sperm</tissue>
    </source>
</reference>
<dbReference type="GO" id="GO:0008113">
    <property type="term" value="F:peptide-methionine (S)-S-oxide reductase activity"/>
    <property type="evidence" value="ECO:0007669"/>
    <property type="project" value="UniProtKB-EC"/>
</dbReference>
<dbReference type="Proteomes" id="UP001318040">
    <property type="component" value="Chromosome 3"/>
</dbReference>
<dbReference type="InterPro" id="IPR050162">
    <property type="entry name" value="MsrA_MetSO_reductase"/>
</dbReference>
<dbReference type="Gene3D" id="3.30.1060.10">
    <property type="entry name" value="Peptide methionine sulphoxide reductase MsrA"/>
    <property type="match status" value="1"/>
</dbReference>
<evidence type="ECO:0000259" key="10">
    <source>
        <dbReference type="Pfam" id="PF01625"/>
    </source>
</evidence>
<evidence type="ECO:0000313" key="12">
    <source>
        <dbReference type="RefSeq" id="XP_032836443.1"/>
    </source>
</evidence>
<organism evidence="11 12">
    <name type="scientific">Petromyzon marinus</name>
    <name type="common">Sea lamprey</name>
    <dbReference type="NCBI Taxonomy" id="7757"/>
    <lineage>
        <taxon>Eukaryota</taxon>
        <taxon>Metazoa</taxon>
        <taxon>Chordata</taxon>
        <taxon>Craniata</taxon>
        <taxon>Vertebrata</taxon>
        <taxon>Cyclostomata</taxon>
        <taxon>Hyperoartia</taxon>
        <taxon>Petromyzontiformes</taxon>
        <taxon>Petromyzontidae</taxon>
        <taxon>Petromyzon</taxon>
    </lineage>
</organism>
<feature type="signal peptide" evidence="9">
    <location>
        <begin position="1"/>
        <end position="27"/>
    </location>
</feature>
<evidence type="ECO:0000256" key="9">
    <source>
        <dbReference type="SAM" id="SignalP"/>
    </source>
</evidence>
<dbReference type="GO" id="GO:0005737">
    <property type="term" value="C:cytoplasm"/>
    <property type="evidence" value="ECO:0007669"/>
    <property type="project" value="TreeGrafter"/>
</dbReference>
<proteinExistence type="inferred from homology"/>
<comment type="catalytic activity">
    <reaction evidence="6">
        <text>L-methionyl-[protein] + [thioredoxin]-disulfide + H2O = L-methionyl-(S)-S-oxide-[protein] + [thioredoxin]-dithiol</text>
        <dbReference type="Rhea" id="RHEA:14217"/>
        <dbReference type="Rhea" id="RHEA-COMP:10698"/>
        <dbReference type="Rhea" id="RHEA-COMP:10700"/>
        <dbReference type="Rhea" id="RHEA-COMP:12313"/>
        <dbReference type="Rhea" id="RHEA-COMP:12315"/>
        <dbReference type="ChEBI" id="CHEBI:15377"/>
        <dbReference type="ChEBI" id="CHEBI:16044"/>
        <dbReference type="ChEBI" id="CHEBI:29950"/>
        <dbReference type="ChEBI" id="CHEBI:44120"/>
        <dbReference type="ChEBI" id="CHEBI:50058"/>
        <dbReference type="EC" id="1.8.4.11"/>
    </reaction>
</comment>
<dbReference type="InterPro" id="IPR002569">
    <property type="entry name" value="Met_Sox_Rdtase_MsrA_dom"/>
</dbReference>
<gene>
    <name evidence="12" type="primary">MSRA</name>
</gene>
<keyword evidence="11" id="KW-1185">Reference proteome</keyword>
<keyword evidence="3" id="KW-0560">Oxidoreductase</keyword>
<dbReference type="PANTHER" id="PTHR42799:SF2">
    <property type="entry name" value="MITOCHONDRIAL PEPTIDE METHIONINE SULFOXIDE REDUCTASE"/>
    <property type="match status" value="1"/>
</dbReference>
<evidence type="ECO:0000313" key="11">
    <source>
        <dbReference type="Proteomes" id="UP001318040"/>
    </source>
</evidence>
<dbReference type="RefSeq" id="XP_032836443.1">
    <property type="nucleotide sequence ID" value="XM_032980552.1"/>
</dbReference>
<evidence type="ECO:0000256" key="1">
    <source>
        <dbReference type="ARBA" id="ARBA00005591"/>
    </source>
</evidence>
<evidence type="ECO:0000256" key="7">
    <source>
        <dbReference type="ARBA" id="ARBA00048782"/>
    </source>
</evidence>
<evidence type="ECO:0000256" key="5">
    <source>
        <dbReference type="ARBA" id="ARBA00030643"/>
    </source>
</evidence>
<name>A0AAJ7UHA1_PETMA</name>
<dbReference type="GO" id="GO:0034599">
    <property type="term" value="P:cellular response to oxidative stress"/>
    <property type="evidence" value="ECO:0007669"/>
    <property type="project" value="TreeGrafter"/>
</dbReference>
<keyword evidence="9" id="KW-0732">Signal</keyword>
<dbReference type="Pfam" id="PF01625">
    <property type="entry name" value="PMSR"/>
    <property type="match status" value="1"/>
</dbReference>
<feature type="domain" description="Peptide methionine sulphoxide reductase MsrA" evidence="10">
    <location>
        <begin position="76"/>
        <end position="119"/>
    </location>
</feature>
<dbReference type="SUPFAM" id="SSF55068">
    <property type="entry name" value="Peptide methionine sulfoxide reductase"/>
    <property type="match status" value="1"/>
</dbReference>
<sequence length="288" mass="31523">MLSTCPRLSRLWPLSLSLSLSLSRVLATMGDSSSRVAMVSPDRALPGSVERMAVSARHAVNGNPAVEPFPEGLQLATFGMGCFWGAERMLWTQSGVFSTQVGYSGGSTPNPSYKEVCSGGRAALLLAAPRAPPLRWPALRRPRRSRVFSPCSEIARTPLTARASGEVRYVGVARRVRVVLCERVGLWTCGTWWWGAVGEWLLRGATSMATCVQFPGRGLNLRRQISTGHRRALPSLYPFPGWEAGGGWWGSWIHSTLETARSKVRSEETHGDTVTRSKQEVNMKKTAP</sequence>
<evidence type="ECO:0000256" key="4">
    <source>
        <dbReference type="ARBA" id="ARBA00030273"/>
    </source>
</evidence>
<evidence type="ECO:0000256" key="2">
    <source>
        <dbReference type="ARBA" id="ARBA00012502"/>
    </source>
</evidence>
<dbReference type="KEGG" id="pmrn:116958055"/>
<evidence type="ECO:0000256" key="6">
    <source>
        <dbReference type="ARBA" id="ARBA00047806"/>
    </source>
</evidence>
<dbReference type="CTD" id="4482"/>
<feature type="region of interest" description="Disordered" evidence="8">
    <location>
        <begin position="264"/>
        <end position="288"/>
    </location>
</feature>
<comment type="similarity">
    <text evidence="1">Belongs to the MsrA Met sulfoxide reductase family.</text>
</comment>
<evidence type="ECO:0000256" key="8">
    <source>
        <dbReference type="SAM" id="MobiDB-lite"/>
    </source>
</evidence>
<dbReference type="PANTHER" id="PTHR42799">
    <property type="entry name" value="MITOCHONDRIAL PEPTIDE METHIONINE SULFOXIDE REDUCTASE"/>
    <property type="match status" value="1"/>
</dbReference>
<dbReference type="AlphaFoldDB" id="A0AAJ7UHA1"/>
<feature type="chain" id="PRO_5042535215" description="peptide-methionine (S)-S-oxide reductase" evidence="9">
    <location>
        <begin position="28"/>
        <end position="288"/>
    </location>
</feature>
<accession>A0AAJ7UHA1</accession>
<evidence type="ECO:0000256" key="3">
    <source>
        <dbReference type="ARBA" id="ARBA00023002"/>
    </source>
</evidence>
<protein>
    <recommendedName>
        <fullName evidence="2">peptide-methionine (S)-S-oxide reductase</fullName>
        <ecNumber evidence="2">1.8.4.11</ecNumber>
    </recommendedName>
    <alternativeName>
        <fullName evidence="5">Peptide-methionine (S)-S-oxide reductase</fullName>
    </alternativeName>
    <alternativeName>
        <fullName evidence="4">Protein-methionine-S-oxide reductase</fullName>
    </alternativeName>
</protein>